<dbReference type="Pfam" id="PF01909">
    <property type="entry name" value="NTP_transf_2"/>
    <property type="match status" value="1"/>
</dbReference>
<dbReference type="InterPro" id="IPR002934">
    <property type="entry name" value="Polymerase_NTP_transf_dom"/>
</dbReference>
<sequence length="415" mass="47015">MGETLEKFLDRMVRPNTNYLNSCKEVIDTVVRLIHKHPSYNIKEVIKGGSLGKGTGVRGHSDVDLLVVVNNFRNIDDLRENMPRIISCFQDYLLAVVKRETGIRIQITGQTPFTLQFKVCCAVDKDWFDVDLLPVIDVIDPSNVRRSLQIVYDRMEEEYYNREYYAKCVARQQIEFVKFVPARVKDLIRLIKYWNYNENVGLSSFCIELLVIQIWKQKGSPNNFKMAPMIHDVADLIAFFEETTITFNNYYSPDYYVTKNGLKPPTFLDPANPFHDAAPHNRVKGDYSRIHHRGRSLRGSCEAQTGSRLIDDLVCSSGSGEYSHIKSKRGQLLQLERDIKEKEYEDAVSNVKCPNLSPSSDEDDDDDSNSVKTATTGKSSGLWTALGVGAVLAGGLLAGYAVKKLTTKRDESDSD</sequence>
<dbReference type="PROSITE" id="PS50152">
    <property type="entry name" value="25A_SYNTH_3"/>
    <property type="match status" value="1"/>
</dbReference>
<accession>A0A6J8ECG5</accession>
<dbReference type="InterPro" id="IPR018952">
    <property type="entry name" value="2-5-oligoAdlate_synth_1_dom2/C"/>
</dbReference>
<dbReference type="Gene3D" id="1.10.1410.20">
    <property type="entry name" value="2'-5'-oligoadenylate synthetase 1, domain 2"/>
    <property type="match status" value="1"/>
</dbReference>
<dbReference type="InterPro" id="IPR006116">
    <property type="entry name" value="NT_2-5OAS_ClassI-CCAase"/>
</dbReference>
<dbReference type="SUPFAM" id="SSF81631">
    <property type="entry name" value="PAP/OAS1 substrate-binding domain"/>
    <property type="match status" value="1"/>
</dbReference>
<dbReference type="SUPFAM" id="SSF81301">
    <property type="entry name" value="Nucleotidyltransferase"/>
    <property type="match status" value="1"/>
</dbReference>
<dbReference type="EMBL" id="CACVKT020008786">
    <property type="protein sequence ID" value="CAC5417663.1"/>
    <property type="molecule type" value="Genomic_DNA"/>
</dbReference>
<feature type="region of interest" description="Disordered" evidence="2">
    <location>
        <begin position="346"/>
        <end position="377"/>
    </location>
</feature>
<feature type="transmembrane region" description="Helical" evidence="3">
    <location>
        <begin position="382"/>
        <end position="402"/>
    </location>
</feature>
<dbReference type="Proteomes" id="UP000507470">
    <property type="component" value="Unassembled WGS sequence"/>
</dbReference>
<dbReference type="GO" id="GO:0005654">
    <property type="term" value="C:nucleoplasm"/>
    <property type="evidence" value="ECO:0007669"/>
    <property type="project" value="TreeGrafter"/>
</dbReference>
<keyword evidence="7" id="KW-1185">Reference proteome</keyword>
<dbReference type="Gene3D" id="3.30.460.10">
    <property type="entry name" value="Beta Polymerase, domain 2"/>
    <property type="match status" value="1"/>
</dbReference>
<dbReference type="AlphaFoldDB" id="A0A6J8ECG5"/>
<keyword evidence="6" id="KW-0548">Nucleotidyltransferase</keyword>
<dbReference type="EC" id="2.7.7.84" evidence="6"/>
<dbReference type="GO" id="GO:0001730">
    <property type="term" value="F:2'-5'-oligoadenylate synthetase activity"/>
    <property type="evidence" value="ECO:0007669"/>
    <property type="project" value="UniProtKB-EC"/>
</dbReference>
<keyword evidence="3" id="KW-0812">Transmembrane</keyword>
<dbReference type="GO" id="GO:0003725">
    <property type="term" value="F:double-stranded RNA binding"/>
    <property type="evidence" value="ECO:0007669"/>
    <property type="project" value="TreeGrafter"/>
</dbReference>
<keyword evidence="3" id="KW-0472">Membrane</keyword>
<evidence type="ECO:0000313" key="6">
    <source>
        <dbReference type="EMBL" id="CAC5417663.1"/>
    </source>
</evidence>
<organism evidence="6 7">
    <name type="scientific">Mytilus coruscus</name>
    <name type="common">Sea mussel</name>
    <dbReference type="NCBI Taxonomy" id="42192"/>
    <lineage>
        <taxon>Eukaryota</taxon>
        <taxon>Metazoa</taxon>
        <taxon>Spiralia</taxon>
        <taxon>Lophotrochozoa</taxon>
        <taxon>Mollusca</taxon>
        <taxon>Bivalvia</taxon>
        <taxon>Autobranchia</taxon>
        <taxon>Pteriomorphia</taxon>
        <taxon>Mytilida</taxon>
        <taxon>Mytiloidea</taxon>
        <taxon>Mytilidae</taxon>
        <taxon>Mytilinae</taxon>
        <taxon>Mytilus</taxon>
    </lineage>
</organism>
<dbReference type="InterPro" id="IPR043519">
    <property type="entry name" value="NT_sf"/>
</dbReference>
<dbReference type="GO" id="GO:0016020">
    <property type="term" value="C:membrane"/>
    <property type="evidence" value="ECO:0007669"/>
    <property type="project" value="TreeGrafter"/>
</dbReference>
<keyword evidence="6" id="KW-0808">Transferase</keyword>
<proteinExistence type="inferred from homology"/>
<dbReference type="CDD" id="cd05400">
    <property type="entry name" value="NT_2-5OAS_ClassI-CCAase"/>
    <property type="match status" value="1"/>
</dbReference>
<protein>
    <submittedName>
        <fullName evidence="6">OAS</fullName>
        <ecNumber evidence="6">2.7.7.84</ecNumber>
    </submittedName>
</protein>
<dbReference type="Pfam" id="PF10421">
    <property type="entry name" value="OAS1_C"/>
    <property type="match status" value="1"/>
</dbReference>
<evidence type="ECO:0000259" key="5">
    <source>
        <dbReference type="Pfam" id="PF10421"/>
    </source>
</evidence>
<comment type="similarity">
    <text evidence="1">Belongs to the 2-5A synthase family.</text>
</comment>
<keyword evidence="3" id="KW-1133">Transmembrane helix</keyword>
<dbReference type="GO" id="GO:0005829">
    <property type="term" value="C:cytosol"/>
    <property type="evidence" value="ECO:0007669"/>
    <property type="project" value="TreeGrafter"/>
</dbReference>
<name>A0A6J8ECG5_MYTCO</name>
<evidence type="ECO:0000259" key="4">
    <source>
        <dbReference type="Pfam" id="PF01909"/>
    </source>
</evidence>
<dbReference type="PANTHER" id="PTHR11258">
    <property type="entry name" value="2-5 OLIGOADENYLATE SYNTHETASE"/>
    <property type="match status" value="1"/>
</dbReference>
<feature type="domain" description="Polymerase nucleotidyl transferase" evidence="4">
    <location>
        <begin position="40"/>
        <end position="75"/>
    </location>
</feature>
<dbReference type="PANTHER" id="PTHR11258:SF11">
    <property type="entry name" value="C2H2-TYPE DOMAIN-CONTAINING PROTEIN"/>
    <property type="match status" value="1"/>
</dbReference>
<feature type="domain" description="2'-5'-oligoadenylate synthetase 1" evidence="5">
    <location>
        <begin position="151"/>
        <end position="282"/>
    </location>
</feature>
<gene>
    <name evidence="6" type="ORF">MCOR_50152</name>
</gene>
<evidence type="ECO:0000256" key="2">
    <source>
        <dbReference type="SAM" id="MobiDB-lite"/>
    </source>
</evidence>
<reference evidence="6 7" key="1">
    <citation type="submission" date="2020-06" db="EMBL/GenBank/DDBJ databases">
        <authorList>
            <person name="Li R."/>
            <person name="Bekaert M."/>
        </authorList>
    </citation>
    <scope>NUCLEOTIDE SEQUENCE [LARGE SCALE GENOMIC DNA]</scope>
    <source>
        <strain evidence="7">wild</strain>
    </source>
</reference>
<dbReference type="OrthoDB" id="1885901at2759"/>
<evidence type="ECO:0000256" key="3">
    <source>
        <dbReference type="SAM" id="Phobius"/>
    </source>
</evidence>
<evidence type="ECO:0000313" key="7">
    <source>
        <dbReference type="Proteomes" id="UP000507470"/>
    </source>
</evidence>
<evidence type="ECO:0000256" key="1">
    <source>
        <dbReference type="ARBA" id="ARBA00009526"/>
    </source>
</evidence>